<dbReference type="SUPFAM" id="SSF52821">
    <property type="entry name" value="Rhodanese/Cell cycle control phosphatase"/>
    <property type="match status" value="1"/>
</dbReference>
<dbReference type="PANTHER" id="PTHR45431:SF3">
    <property type="entry name" value="RHODANESE-LIKE DOMAIN-CONTAINING PROTEIN 15, CHLOROPLASTIC"/>
    <property type="match status" value="1"/>
</dbReference>
<keyword evidence="3" id="KW-1185">Reference proteome</keyword>
<accession>A0A1Y6BKD9</accession>
<dbReference type="Gene3D" id="3.40.250.10">
    <property type="entry name" value="Rhodanese-like domain"/>
    <property type="match status" value="1"/>
</dbReference>
<evidence type="ECO:0000313" key="3">
    <source>
        <dbReference type="Proteomes" id="UP000192907"/>
    </source>
</evidence>
<evidence type="ECO:0000259" key="1">
    <source>
        <dbReference type="PROSITE" id="PS50206"/>
    </source>
</evidence>
<dbReference type="InterPro" id="IPR052367">
    <property type="entry name" value="Thiosulfate_ST/Rhodanese-like"/>
</dbReference>
<dbReference type="CDD" id="cd00158">
    <property type="entry name" value="RHOD"/>
    <property type="match status" value="1"/>
</dbReference>
<name>A0A1Y6BKD9_9BACT</name>
<dbReference type="STRING" id="1513793.SAMN06296036_10622"/>
<dbReference type="PROSITE" id="PS50206">
    <property type="entry name" value="RHODANESE_3"/>
    <property type="match status" value="1"/>
</dbReference>
<dbReference type="AlphaFoldDB" id="A0A1Y6BKD9"/>
<dbReference type="InterPro" id="IPR001763">
    <property type="entry name" value="Rhodanese-like_dom"/>
</dbReference>
<feature type="domain" description="Rhodanese" evidence="1">
    <location>
        <begin position="17"/>
        <end position="111"/>
    </location>
</feature>
<dbReference type="PANTHER" id="PTHR45431">
    <property type="entry name" value="RHODANESE-LIKE DOMAIN-CONTAINING PROTEIN 15, CHLOROPLASTIC"/>
    <property type="match status" value="1"/>
</dbReference>
<dbReference type="Pfam" id="PF00581">
    <property type="entry name" value="Rhodanese"/>
    <property type="match status" value="1"/>
</dbReference>
<dbReference type="SMART" id="SM00450">
    <property type="entry name" value="RHOD"/>
    <property type="match status" value="1"/>
</dbReference>
<dbReference type="OrthoDB" id="5298903at2"/>
<reference evidence="3" key="1">
    <citation type="submission" date="2017-04" db="EMBL/GenBank/DDBJ databases">
        <authorList>
            <person name="Varghese N."/>
            <person name="Submissions S."/>
        </authorList>
    </citation>
    <scope>NUCLEOTIDE SEQUENCE [LARGE SCALE GENOMIC DNA]</scope>
    <source>
        <strain evidence="3">RKEM611</strain>
    </source>
</reference>
<proteinExistence type="predicted"/>
<organism evidence="2 3">
    <name type="scientific">Pseudobacteriovorax antillogorgiicola</name>
    <dbReference type="NCBI Taxonomy" id="1513793"/>
    <lineage>
        <taxon>Bacteria</taxon>
        <taxon>Pseudomonadati</taxon>
        <taxon>Bdellovibrionota</taxon>
        <taxon>Oligoflexia</taxon>
        <taxon>Oligoflexales</taxon>
        <taxon>Pseudobacteriovoracaceae</taxon>
        <taxon>Pseudobacteriovorax</taxon>
    </lineage>
</organism>
<gene>
    <name evidence="2" type="ORF">SAMN06296036_10622</name>
</gene>
<dbReference type="InterPro" id="IPR036873">
    <property type="entry name" value="Rhodanese-like_dom_sf"/>
</dbReference>
<keyword evidence="2" id="KW-0808">Transferase</keyword>
<dbReference type="EMBL" id="FWZT01000006">
    <property type="protein sequence ID" value="SMF16231.1"/>
    <property type="molecule type" value="Genomic_DNA"/>
</dbReference>
<dbReference type="Proteomes" id="UP000192907">
    <property type="component" value="Unassembled WGS sequence"/>
</dbReference>
<sequence length="118" mass="13202">MPMKECEVSYFQELQEKSGVLILIDVRESDEFGEVSAPCAKNYPLSTLDVQKVLSDLGLNSESDQSLYFICRSGRRSASAAQKFIDAGFENTYNLLGGMMKWQELGLPTRSTPHEQIS</sequence>
<evidence type="ECO:0000313" key="2">
    <source>
        <dbReference type="EMBL" id="SMF16231.1"/>
    </source>
</evidence>
<protein>
    <submittedName>
        <fullName evidence="2">Rhodanese-related sulfurtransferase</fullName>
    </submittedName>
</protein>
<dbReference type="RefSeq" id="WP_132318104.1">
    <property type="nucleotide sequence ID" value="NZ_FWZT01000006.1"/>
</dbReference>
<dbReference type="GO" id="GO:0016740">
    <property type="term" value="F:transferase activity"/>
    <property type="evidence" value="ECO:0007669"/>
    <property type="project" value="UniProtKB-KW"/>
</dbReference>